<dbReference type="Proteomes" id="UP000070174">
    <property type="component" value="Unassembled WGS sequence"/>
</dbReference>
<dbReference type="InterPro" id="IPR050571">
    <property type="entry name" value="Class-IV_PLP-Dep_Aminotrnsfr"/>
</dbReference>
<comment type="cofactor">
    <cofactor evidence="1">
        <name>pyridoxal 5'-phosphate</name>
        <dbReference type="ChEBI" id="CHEBI:597326"/>
    </cofactor>
</comment>
<dbReference type="Gene3D" id="3.30.470.10">
    <property type="match status" value="1"/>
</dbReference>
<name>A0A133PM14_9FIRM</name>
<proteinExistence type="inferred from homology"/>
<dbReference type="GO" id="GO:0046394">
    <property type="term" value="P:carboxylic acid biosynthetic process"/>
    <property type="evidence" value="ECO:0007669"/>
    <property type="project" value="UniProtKB-ARBA"/>
</dbReference>
<dbReference type="GO" id="GO:0005829">
    <property type="term" value="C:cytosol"/>
    <property type="evidence" value="ECO:0007669"/>
    <property type="project" value="TreeGrafter"/>
</dbReference>
<gene>
    <name evidence="4" type="ORF">HMPREF3229_01209</name>
</gene>
<dbReference type="InterPro" id="IPR043131">
    <property type="entry name" value="BCAT-like_N"/>
</dbReference>
<dbReference type="GO" id="GO:0008652">
    <property type="term" value="P:amino acid biosynthetic process"/>
    <property type="evidence" value="ECO:0007669"/>
    <property type="project" value="UniProtKB-ARBA"/>
</dbReference>
<dbReference type="PATRIC" id="fig|54005.3.peg.1193"/>
<dbReference type="PANTHER" id="PTHR42743">
    <property type="entry name" value="AMINO-ACID AMINOTRANSFERASE"/>
    <property type="match status" value="1"/>
</dbReference>
<keyword evidence="4" id="KW-0808">Transferase</keyword>
<dbReference type="Gene3D" id="3.20.10.10">
    <property type="entry name" value="D-amino Acid Aminotransferase, subunit A, domain 2"/>
    <property type="match status" value="1"/>
</dbReference>
<evidence type="ECO:0000256" key="3">
    <source>
        <dbReference type="ARBA" id="ARBA00022898"/>
    </source>
</evidence>
<sequence>MRIEFDDGYSFGRGAFETIKVVDGEPLFLDKHLSRLKKSLRFFEIEKDIDEEKIYIYIKSSEEKNFALKLIVSDKNFILTSRSDNYRDDDKNYKLILSEVRRNSSSKIIYHKSLSYYENIMEHRWAQDQGYDSALFINEREEVCETSFANIFFVRNGEIFTPTVSSGLLKGTMRDYILESYKVKEDVISFKDIDTYDEVFISNSLMGVRNVSSINDVNFNKDEVTRLIQRNLKEFGF</sequence>
<dbReference type="Pfam" id="PF01063">
    <property type="entry name" value="Aminotran_4"/>
    <property type="match status" value="1"/>
</dbReference>
<protein>
    <submittedName>
        <fullName evidence="4">Aminotransferase, class IV</fullName>
    </submittedName>
</protein>
<evidence type="ECO:0000313" key="5">
    <source>
        <dbReference type="Proteomes" id="UP000070174"/>
    </source>
</evidence>
<comment type="caution">
    <text evidence="4">The sequence shown here is derived from an EMBL/GenBank/DDBJ whole genome shotgun (WGS) entry which is preliminary data.</text>
</comment>
<dbReference type="PANTHER" id="PTHR42743:SF11">
    <property type="entry name" value="AMINODEOXYCHORISMATE LYASE"/>
    <property type="match status" value="1"/>
</dbReference>
<evidence type="ECO:0000256" key="2">
    <source>
        <dbReference type="ARBA" id="ARBA00009320"/>
    </source>
</evidence>
<dbReference type="RefSeq" id="WP_060800287.1">
    <property type="nucleotide sequence ID" value="NZ_KQ957101.1"/>
</dbReference>
<comment type="similarity">
    <text evidence="2">Belongs to the class-IV pyridoxal-phosphate-dependent aminotransferase family.</text>
</comment>
<keyword evidence="4" id="KW-0032">Aminotransferase</keyword>
<dbReference type="InterPro" id="IPR043132">
    <property type="entry name" value="BCAT-like_C"/>
</dbReference>
<dbReference type="FunFam" id="3.20.10.10:FF:000002">
    <property type="entry name" value="D-alanine aminotransferase"/>
    <property type="match status" value="1"/>
</dbReference>
<evidence type="ECO:0000256" key="1">
    <source>
        <dbReference type="ARBA" id="ARBA00001933"/>
    </source>
</evidence>
<dbReference type="EMBL" id="LRQE01000034">
    <property type="protein sequence ID" value="KXA29585.1"/>
    <property type="molecule type" value="Genomic_DNA"/>
</dbReference>
<keyword evidence="3" id="KW-0663">Pyridoxal phosphate</keyword>
<dbReference type="AlphaFoldDB" id="A0A133PM14"/>
<accession>A0A133PM14</accession>
<dbReference type="CDD" id="cd00449">
    <property type="entry name" value="PLPDE_IV"/>
    <property type="match status" value="1"/>
</dbReference>
<dbReference type="GO" id="GO:0008483">
    <property type="term" value="F:transaminase activity"/>
    <property type="evidence" value="ECO:0007669"/>
    <property type="project" value="UniProtKB-KW"/>
</dbReference>
<dbReference type="SUPFAM" id="SSF56752">
    <property type="entry name" value="D-aminoacid aminotransferase-like PLP-dependent enzymes"/>
    <property type="match status" value="1"/>
</dbReference>
<organism evidence="4">
    <name type="scientific">Peptoniphilus harei</name>
    <dbReference type="NCBI Taxonomy" id="54005"/>
    <lineage>
        <taxon>Bacteria</taxon>
        <taxon>Bacillati</taxon>
        <taxon>Bacillota</taxon>
        <taxon>Tissierellia</taxon>
        <taxon>Tissierellales</taxon>
        <taxon>Peptoniphilaceae</taxon>
        <taxon>Peptoniphilus</taxon>
    </lineage>
</organism>
<evidence type="ECO:0000313" key="4">
    <source>
        <dbReference type="EMBL" id="KXA29585.1"/>
    </source>
</evidence>
<reference evidence="4 5" key="1">
    <citation type="submission" date="2016-01" db="EMBL/GenBank/DDBJ databases">
        <authorList>
            <person name="Oliw E.H."/>
        </authorList>
    </citation>
    <scope>NUCLEOTIDE SEQUENCE [LARGE SCALE GENOMIC DNA]</scope>
    <source>
        <strain evidence="4 5">CMW7756A</strain>
    </source>
</reference>
<dbReference type="InterPro" id="IPR001544">
    <property type="entry name" value="Aminotrans_IV"/>
</dbReference>
<dbReference type="InterPro" id="IPR036038">
    <property type="entry name" value="Aminotransferase-like"/>
</dbReference>